<reference evidence="1" key="2">
    <citation type="journal article" date="2022" name="New Phytol.">
        <title>Evolutionary transition to the ectomycorrhizal habit in the genomes of a hyperdiverse lineage of mushroom-forming fungi.</title>
        <authorList>
            <person name="Looney B."/>
            <person name="Miyauchi S."/>
            <person name="Morin E."/>
            <person name="Drula E."/>
            <person name="Courty P.E."/>
            <person name="Kohler A."/>
            <person name="Kuo A."/>
            <person name="LaButti K."/>
            <person name="Pangilinan J."/>
            <person name="Lipzen A."/>
            <person name="Riley R."/>
            <person name="Andreopoulos W."/>
            <person name="He G."/>
            <person name="Johnson J."/>
            <person name="Nolan M."/>
            <person name="Tritt A."/>
            <person name="Barry K.W."/>
            <person name="Grigoriev I.V."/>
            <person name="Nagy L.G."/>
            <person name="Hibbett D."/>
            <person name="Henrissat B."/>
            <person name="Matheny P.B."/>
            <person name="Labbe J."/>
            <person name="Martin F.M."/>
        </authorList>
    </citation>
    <scope>NUCLEOTIDE SEQUENCE</scope>
    <source>
        <strain evidence="1">FP105234-sp</strain>
    </source>
</reference>
<accession>A0ACB8S8Z5</accession>
<reference evidence="1" key="1">
    <citation type="submission" date="2021-02" db="EMBL/GenBank/DDBJ databases">
        <authorList>
            <consortium name="DOE Joint Genome Institute"/>
            <person name="Ahrendt S."/>
            <person name="Looney B.P."/>
            <person name="Miyauchi S."/>
            <person name="Morin E."/>
            <person name="Drula E."/>
            <person name="Courty P.E."/>
            <person name="Chicoki N."/>
            <person name="Fauchery L."/>
            <person name="Kohler A."/>
            <person name="Kuo A."/>
            <person name="Labutti K."/>
            <person name="Pangilinan J."/>
            <person name="Lipzen A."/>
            <person name="Riley R."/>
            <person name="Andreopoulos W."/>
            <person name="He G."/>
            <person name="Johnson J."/>
            <person name="Barry K.W."/>
            <person name="Grigoriev I.V."/>
            <person name="Nagy L."/>
            <person name="Hibbett D."/>
            <person name="Henrissat B."/>
            <person name="Matheny P.B."/>
            <person name="Labbe J."/>
            <person name="Martin F."/>
        </authorList>
    </citation>
    <scope>NUCLEOTIDE SEQUENCE</scope>
    <source>
        <strain evidence="1">FP105234-sp</strain>
    </source>
</reference>
<dbReference type="Proteomes" id="UP000814033">
    <property type="component" value="Unassembled WGS sequence"/>
</dbReference>
<dbReference type="EMBL" id="MU275845">
    <property type="protein sequence ID" value="KAI0052436.1"/>
    <property type="molecule type" value="Genomic_DNA"/>
</dbReference>
<sequence>MQLRTSISSPSVQHSASPLIPLLFSRAFVLTASDAYGLILVIIYDSHAARAPMGLRHRN</sequence>
<gene>
    <name evidence="1" type="ORF">FA95DRAFT_1553440</name>
</gene>
<name>A0ACB8S8Z5_9AGAM</name>
<evidence type="ECO:0000313" key="2">
    <source>
        <dbReference type="Proteomes" id="UP000814033"/>
    </source>
</evidence>
<keyword evidence="2" id="KW-1185">Reference proteome</keyword>
<organism evidence="1 2">
    <name type="scientific">Auriscalpium vulgare</name>
    <dbReference type="NCBI Taxonomy" id="40419"/>
    <lineage>
        <taxon>Eukaryota</taxon>
        <taxon>Fungi</taxon>
        <taxon>Dikarya</taxon>
        <taxon>Basidiomycota</taxon>
        <taxon>Agaricomycotina</taxon>
        <taxon>Agaricomycetes</taxon>
        <taxon>Russulales</taxon>
        <taxon>Auriscalpiaceae</taxon>
        <taxon>Auriscalpium</taxon>
    </lineage>
</organism>
<proteinExistence type="predicted"/>
<comment type="caution">
    <text evidence="1">The sequence shown here is derived from an EMBL/GenBank/DDBJ whole genome shotgun (WGS) entry which is preliminary data.</text>
</comment>
<protein>
    <submittedName>
        <fullName evidence="1">Uncharacterized protein</fullName>
    </submittedName>
</protein>
<evidence type="ECO:0000313" key="1">
    <source>
        <dbReference type="EMBL" id="KAI0052436.1"/>
    </source>
</evidence>